<evidence type="ECO:0000256" key="4">
    <source>
        <dbReference type="ARBA" id="ARBA00048391"/>
    </source>
</evidence>
<dbReference type="InterPro" id="IPR050320">
    <property type="entry name" value="N5-glutamine_MTase"/>
</dbReference>
<keyword evidence="2 5" id="KW-0808">Transferase</keyword>
<dbReference type="PANTHER" id="PTHR18895">
    <property type="entry name" value="HEMK METHYLTRANSFERASE"/>
    <property type="match status" value="1"/>
</dbReference>
<organism evidence="8 9">
    <name type="scientific">Alloalcanivorax xenomutans</name>
    <dbReference type="NCBI Taxonomy" id="1094342"/>
    <lineage>
        <taxon>Bacteria</taxon>
        <taxon>Pseudomonadati</taxon>
        <taxon>Pseudomonadota</taxon>
        <taxon>Gammaproteobacteria</taxon>
        <taxon>Oceanospirillales</taxon>
        <taxon>Alcanivoracaceae</taxon>
        <taxon>Alloalcanivorax</taxon>
    </lineage>
</organism>
<dbReference type="EMBL" id="JAJVKT010000020">
    <property type="protein sequence ID" value="MCE7510115.1"/>
    <property type="molecule type" value="Genomic_DNA"/>
</dbReference>
<gene>
    <name evidence="5 8" type="primary">prmC</name>
    <name evidence="8" type="ORF">LZG35_15865</name>
</gene>
<feature type="binding site" evidence="5">
    <location>
        <position position="167"/>
    </location>
    <ligand>
        <name>S-adenosyl-L-methionine</name>
        <dbReference type="ChEBI" id="CHEBI:59789"/>
    </ligand>
</feature>
<dbReference type="RefSeq" id="WP_026948562.1">
    <property type="nucleotide sequence ID" value="NZ_CBDDTQ010000006.1"/>
</dbReference>
<dbReference type="PROSITE" id="PS00092">
    <property type="entry name" value="N6_MTASE"/>
    <property type="match status" value="1"/>
</dbReference>
<dbReference type="KEGG" id="axe:P40_17045"/>
<evidence type="ECO:0000256" key="5">
    <source>
        <dbReference type="HAMAP-Rule" id="MF_02126"/>
    </source>
</evidence>
<feature type="domain" description="Release factor glutamine methyltransferase N-terminal" evidence="7">
    <location>
        <begin position="5"/>
        <end position="73"/>
    </location>
</feature>
<dbReference type="NCBIfam" id="TIGR03534">
    <property type="entry name" value="RF_mod_PrmC"/>
    <property type="match status" value="1"/>
</dbReference>
<dbReference type="InterPro" id="IPR002052">
    <property type="entry name" value="DNA_methylase_N6_adenine_CS"/>
</dbReference>
<dbReference type="Proteomes" id="UP001107961">
    <property type="component" value="Unassembled WGS sequence"/>
</dbReference>
<dbReference type="GO" id="GO:0032259">
    <property type="term" value="P:methylation"/>
    <property type="evidence" value="ECO:0007669"/>
    <property type="project" value="UniProtKB-KW"/>
</dbReference>
<feature type="domain" description="Methyltransferase small" evidence="6">
    <location>
        <begin position="101"/>
        <end position="188"/>
    </location>
</feature>
<proteinExistence type="inferred from homology"/>
<dbReference type="CDD" id="cd02440">
    <property type="entry name" value="AdoMet_MTases"/>
    <property type="match status" value="1"/>
</dbReference>
<comment type="catalytic activity">
    <reaction evidence="4 5">
        <text>L-glutaminyl-[peptide chain release factor] + S-adenosyl-L-methionine = N(5)-methyl-L-glutaminyl-[peptide chain release factor] + S-adenosyl-L-homocysteine + H(+)</text>
        <dbReference type="Rhea" id="RHEA:42896"/>
        <dbReference type="Rhea" id="RHEA-COMP:10271"/>
        <dbReference type="Rhea" id="RHEA-COMP:10272"/>
        <dbReference type="ChEBI" id="CHEBI:15378"/>
        <dbReference type="ChEBI" id="CHEBI:30011"/>
        <dbReference type="ChEBI" id="CHEBI:57856"/>
        <dbReference type="ChEBI" id="CHEBI:59789"/>
        <dbReference type="ChEBI" id="CHEBI:61891"/>
        <dbReference type="EC" id="2.1.1.297"/>
    </reaction>
</comment>
<protein>
    <recommendedName>
        <fullName evidence="5">Release factor glutamine methyltransferase</fullName>
        <shortName evidence="5">RF MTase</shortName>
        <ecNumber evidence="5">2.1.1.297</ecNumber>
    </recommendedName>
    <alternativeName>
        <fullName evidence="5">N5-glutamine methyltransferase PrmC</fullName>
    </alternativeName>
    <alternativeName>
        <fullName evidence="5">Protein-(glutamine-N5) MTase PrmC</fullName>
    </alternativeName>
    <alternativeName>
        <fullName evidence="5">Protein-glutamine N-methyltransferase PrmC</fullName>
    </alternativeName>
</protein>
<dbReference type="FunFam" id="1.10.8.10:FF:000032">
    <property type="entry name" value="Release factor glutamine methyltransferase"/>
    <property type="match status" value="1"/>
</dbReference>
<dbReference type="InterPro" id="IPR040758">
    <property type="entry name" value="PrmC_N"/>
</dbReference>
<dbReference type="Pfam" id="PF17827">
    <property type="entry name" value="PrmC_N"/>
    <property type="match status" value="1"/>
</dbReference>
<evidence type="ECO:0000313" key="8">
    <source>
        <dbReference type="EMBL" id="MCE7510115.1"/>
    </source>
</evidence>
<dbReference type="FunFam" id="3.40.50.150:FF:000053">
    <property type="entry name" value="Release factor glutamine methyltransferase"/>
    <property type="match status" value="1"/>
</dbReference>
<feature type="binding site" evidence="5">
    <location>
        <position position="140"/>
    </location>
    <ligand>
        <name>S-adenosyl-L-methionine</name>
        <dbReference type="ChEBI" id="CHEBI:59789"/>
    </ligand>
</feature>
<keyword evidence="3 5" id="KW-0949">S-adenosyl-L-methionine</keyword>
<comment type="function">
    <text evidence="5">Methylates the class 1 translation termination release factors RF1/PrfA and RF2/PrfB on the glutamine residue of the universally conserved GGQ motif.</text>
</comment>
<keyword evidence="1 5" id="KW-0489">Methyltransferase</keyword>
<reference evidence="8" key="1">
    <citation type="submission" date="2022-01" db="EMBL/GenBank/DDBJ databases">
        <authorList>
            <person name="Karlyshev A.V."/>
            <person name="Jaspars M."/>
        </authorList>
    </citation>
    <scope>NUCLEOTIDE SEQUENCE</scope>
    <source>
        <strain evidence="8">AGSA3-2</strain>
    </source>
</reference>
<evidence type="ECO:0000256" key="3">
    <source>
        <dbReference type="ARBA" id="ARBA00022691"/>
    </source>
</evidence>
<evidence type="ECO:0000259" key="7">
    <source>
        <dbReference type="Pfam" id="PF17827"/>
    </source>
</evidence>
<dbReference type="NCBIfam" id="TIGR00536">
    <property type="entry name" value="hemK_fam"/>
    <property type="match status" value="1"/>
</dbReference>
<comment type="similarity">
    <text evidence="5">Belongs to the protein N5-glutamine methyltransferase family. PrmC subfamily.</text>
</comment>
<evidence type="ECO:0000256" key="1">
    <source>
        <dbReference type="ARBA" id="ARBA00022603"/>
    </source>
</evidence>
<keyword evidence="9" id="KW-1185">Reference proteome</keyword>
<accession>A0A9Q3W744</accession>
<dbReference type="GO" id="GO:0102559">
    <property type="term" value="F:peptide chain release factor N(5)-glutamine methyltransferase activity"/>
    <property type="evidence" value="ECO:0007669"/>
    <property type="project" value="UniProtKB-EC"/>
</dbReference>
<name>A0A9Q3W744_9GAMM</name>
<comment type="caution">
    <text evidence="8">The sequence shown here is derived from an EMBL/GenBank/DDBJ whole genome shotgun (WGS) entry which is preliminary data.</text>
</comment>
<evidence type="ECO:0000259" key="6">
    <source>
        <dbReference type="Pfam" id="PF05175"/>
    </source>
</evidence>
<dbReference type="GeneID" id="94687978"/>
<dbReference type="GO" id="GO:0003676">
    <property type="term" value="F:nucleic acid binding"/>
    <property type="evidence" value="ECO:0007669"/>
    <property type="project" value="InterPro"/>
</dbReference>
<feature type="binding site" evidence="5">
    <location>
        <begin position="117"/>
        <end position="121"/>
    </location>
    <ligand>
        <name>S-adenosyl-L-methionine</name>
        <dbReference type="ChEBI" id="CHEBI:59789"/>
    </ligand>
</feature>
<dbReference type="Pfam" id="PF05175">
    <property type="entry name" value="MTS"/>
    <property type="match status" value="1"/>
</dbReference>
<dbReference type="InterPro" id="IPR029063">
    <property type="entry name" value="SAM-dependent_MTases_sf"/>
</dbReference>
<dbReference type="InterPro" id="IPR007848">
    <property type="entry name" value="Small_mtfrase_dom"/>
</dbReference>
<dbReference type="PANTHER" id="PTHR18895:SF74">
    <property type="entry name" value="MTRF1L RELEASE FACTOR GLUTAMINE METHYLTRANSFERASE"/>
    <property type="match status" value="1"/>
</dbReference>
<dbReference type="SUPFAM" id="SSF53335">
    <property type="entry name" value="S-adenosyl-L-methionine-dependent methyltransferases"/>
    <property type="match status" value="1"/>
</dbReference>
<feature type="binding site" evidence="5">
    <location>
        <begin position="181"/>
        <end position="184"/>
    </location>
    <ligand>
        <name>substrate</name>
    </ligand>
</feature>
<dbReference type="HAMAP" id="MF_02126">
    <property type="entry name" value="RF_methyltr_PrmC"/>
    <property type="match status" value="1"/>
</dbReference>
<dbReference type="InterPro" id="IPR019874">
    <property type="entry name" value="RF_methyltr_PrmC"/>
</dbReference>
<dbReference type="EC" id="2.1.1.297" evidence="5"/>
<dbReference type="AlphaFoldDB" id="A0A9Q3W744"/>
<dbReference type="Gene3D" id="3.40.50.150">
    <property type="entry name" value="Vaccinia Virus protein VP39"/>
    <property type="match status" value="1"/>
</dbReference>
<dbReference type="InterPro" id="IPR004556">
    <property type="entry name" value="HemK-like"/>
</dbReference>
<evidence type="ECO:0000256" key="2">
    <source>
        <dbReference type="ARBA" id="ARBA00022679"/>
    </source>
</evidence>
<sequence>MRIDQALREARSRLRSSPSAALDAECLLSHVLAQSRTYLFTWPERTLSESQQRRFLELLARRETGEPVAYLIGEREFYGRLFKVTPDTLIPRPDTETLIDIVLERLPESPLRAVDVGTGTGAIGITLALERPAWSVLLVDISDAALRVAKDNARALNAEVGVVGGTWLAALPGPFELIVSNPPYVDPEDPHLGQGDVRHEPRTALVAAERGLADIRVLADQAITRLVEGGWLVLEHGYDQGEAVRTLLQDRGYGEVETLRDLGGQDRVTLGQK</sequence>
<feature type="binding site" evidence="5">
    <location>
        <position position="181"/>
    </location>
    <ligand>
        <name>S-adenosyl-L-methionine</name>
        <dbReference type="ChEBI" id="CHEBI:59789"/>
    </ligand>
</feature>
<evidence type="ECO:0000313" key="9">
    <source>
        <dbReference type="Proteomes" id="UP001107961"/>
    </source>
</evidence>
<dbReference type="Gene3D" id="1.10.8.10">
    <property type="entry name" value="DNA helicase RuvA subunit, C-terminal domain"/>
    <property type="match status" value="1"/>
</dbReference>